<dbReference type="Proteomes" id="UP001271249">
    <property type="component" value="Unassembled WGS sequence"/>
</dbReference>
<evidence type="ECO:0000313" key="2">
    <source>
        <dbReference type="EMBL" id="MDX8495868.1"/>
    </source>
</evidence>
<accession>A0ABU4Z9C7</accession>
<dbReference type="EMBL" id="JAVIJC010000046">
    <property type="protein sequence ID" value="MDX8495868.1"/>
    <property type="molecule type" value="Genomic_DNA"/>
</dbReference>
<protein>
    <submittedName>
        <fullName evidence="2">Uncharacterized protein</fullName>
    </submittedName>
</protein>
<evidence type="ECO:0000313" key="3">
    <source>
        <dbReference type="Proteomes" id="UP001271249"/>
    </source>
</evidence>
<evidence type="ECO:0000256" key="1">
    <source>
        <dbReference type="SAM" id="MobiDB-lite"/>
    </source>
</evidence>
<gene>
    <name evidence="2" type="ORF">RFN29_30435</name>
</gene>
<reference evidence="2 3" key="1">
    <citation type="submission" date="2023-08" db="EMBL/GenBank/DDBJ databases">
        <title>Implementing the SeqCode for naming new Mesorhizobium species isolated from Vachellia karroo root nodules.</title>
        <authorList>
            <person name="Van Lill M."/>
        </authorList>
    </citation>
    <scope>NUCLEOTIDE SEQUENCE [LARGE SCALE GENOMIC DNA]</scope>
    <source>
        <strain evidence="2 3">VK22B</strain>
    </source>
</reference>
<feature type="region of interest" description="Disordered" evidence="1">
    <location>
        <begin position="38"/>
        <end position="67"/>
    </location>
</feature>
<organism evidence="2 3">
    <name type="scientific">Mesorhizobium captivum</name>
    <dbReference type="NCBI Taxonomy" id="3072319"/>
    <lineage>
        <taxon>Bacteria</taxon>
        <taxon>Pseudomonadati</taxon>
        <taxon>Pseudomonadota</taxon>
        <taxon>Alphaproteobacteria</taxon>
        <taxon>Hyphomicrobiales</taxon>
        <taxon>Phyllobacteriaceae</taxon>
        <taxon>Mesorhizobium</taxon>
    </lineage>
</organism>
<dbReference type="RefSeq" id="WP_320229576.1">
    <property type="nucleotide sequence ID" value="NZ_JAVIJC010000046.1"/>
</dbReference>
<sequence>MTNPRTSRHGYLADGLSGLKQWAARHEGPVEPVQTNWTIIPGNDNAGADETTDKRAQRRWAQRPTVSETMREISKADYRELPIADKKKAKGEHDVELYPIGGDVEYGSSVDDDGKRHKVVVRIGKLRFSDGTQKERGFSRGPDGKLVQRDLTMPIGAMLGTRDQQERTLGGDGDVSNNRNYLAVYGAKGANSVRRKEREPDKKLSREDAQAELQLAIANTPKIPATTMCEPGFPWQPAYLRELFLGLEKGKKGETGSIAWEDAFTHTVNREVWAESIANLKDEDRRVLDGAMTASSLADIGSGGHRRTRERRGRRQLHAANDNLVAALKKFAA</sequence>
<comment type="caution">
    <text evidence="2">The sequence shown here is derived from an EMBL/GenBank/DDBJ whole genome shotgun (WGS) entry which is preliminary data.</text>
</comment>
<proteinExistence type="predicted"/>
<name>A0ABU4Z9C7_9HYPH</name>
<keyword evidence="3" id="KW-1185">Reference proteome</keyword>